<evidence type="ECO:0000256" key="2">
    <source>
        <dbReference type="ARBA" id="ARBA00022694"/>
    </source>
</evidence>
<dbReference type="InterPro" id="IPR036167">
    <property type="entry name" value="tRNA_intron_Endo_cat-like_sf"/>
</dbReference>
<keyword evidence="4" id="KW-0540">Nuclease</keyword>
<dbReference type="EMBL" id="LLZZ01000140">
    <property type="protein sequence ID" value="KTB00268.1"/>
    <property type="molecule type" value="Genomic_DNA"/>
</dbReference>
<evidence type="ECO:0000313" key="4">
    <source>
        <dbReference type="EMBL" id="KTB00268.1"/>
    </source>
</evidence>
<dbReference type="VEuPathDB" id="FungiDB:GW608_F05995"/>
<dbReference type="OMA" id="VYYFVYK"/>
<dbReference type="OrthoDB" id="10002170at2759"/>
<accession>A0A0W0CZM5</accession>
<dbReference type="GO" id="GO:0003676">
    <property type="term" value="F:nucleic acid binding"/>
    <property type="evidence" value="ECO:0007669"/>
    <property type="project" value="InterPro"/>
</dbReference>
<dbReference type="PANTHER" id="PTHR28518:SF1">
    <property type="entry name" value="TRNA-SPLICING ENDONUCLEASE SUBUNIT SEN15"/>
    <property type="match status" value="1"/>
</dbReference>
<dbReference type="VEuPathDB" id="FungiDB:GWK60_F05995"/>
<name>A0A0W0CZM5_CANGB</name>
<dbReference type="VEuPathDB" id="FungiDB:GVI51_F06017"/>
<organism evidence="4 5">
    <name type="scientific">Candida glabrata</name>
    <name type="common">Yeast</name>
    <name type="synonym">Torulopsis glabrata</name>
    <dbReference type="NCBI Taxonomy" id="5478"/>
    <lineage>
        <taxon>Eukaryota</taxon>
        <taxon>Fungi</taxon>
        <taxon>Dikarya</taxon>
        <taxon>Ascomycota</taxon>
        <taxon>Saccharomycotina</taxon>
        <taxon>Saccharomycetes</taxon>
        <taxon>Saccharomycetales</taxon>
        <taxon>Saccharomycetaceae</taxon>
        <taxon>Nakaseomyces</taxon>
    </lineage>
</organism>
<dbReference type="Gene3D" id="3.40.1350.10">
    <property type="match status" value="1"/>
</dbReference>
<dbReference type="InterPro" id="IPR011856">
    <property type="entry name" value="tRNA_endonuc-like_dom_sf"/>
</dbReference>
<protein>
    <submittedName>
        <fullName evidence="4">tRNA-splicing endonuclease subunit SEN15</fullName>
    </submittedName>
</protein>
<dbReference type="VEuPathDB" id="FungiDB:B1J91_F06435g"/>
<comment type="similarity">
    <text evidence="1">Belongs to the SEN15 family.</text>
</comment>
<dbReference type="PhylomeDB" id="A0A0W0CZM5"/>
<dbReference type="AlphaFoldDB" id="A0A0W0CZM5"/>
<dbReference type="VEuPathDB" id="FungiDB:CAGL0F06435g"/>
<keyword evidence="2" id="KW-0819">tRNA processing</keyword>
<dbReference type="Proteomes" id="UP000054886">
    <property type="component" value="Unassembled WGS sequence"/>
</dbReference>
<gene>
    <name evidence="4" type="ORF">AO440_001367</name>
</gene>
<evidence type="ECO:0000259" key="3">
    <source>
        <dbReference type="Pfam" id="PF09631"/>
    </source>
</evidence>
<reference evidence="4 5" key="1">
    <citation type="submission" date="2015-10" db="EMBL/GenBank/DDBJ databases">
        <title>Draft genomes sequences of Candida glabrata isolates 1A, 1B, 2A, 2B, 3A and 3B.</title>
        <authorList>
            <person name="Haavelsrud O.E."/>
            <person name="Gaustad P."/>
        </authorList>
    </citation>
    <scope>NUCLEOTIDE SEQUENCE [LARGE SCALE GENOMIC DNA]</scope>
    <source>
        <strain evidence="4">910700640</strain>
    </source>
</reference>
<sequence length="126" mass="14795">MSNLTERVRDNLLHFHLWTEVEEVPKQLNWKDDRIINILVGRPPHKLSNDDDEEQEGDCKRAKKEYILPVEMSMYKEGYLTLELLDKIFDDLCAASTQRLLLGIVNDDGTVLYYFAHKGIYKPKKN</sequence>
<dbReference type="Pfam" id="PF09631">
    <property type="entry name" value="Sen15"/>
    <property type="match status" value="1"/>
</dbReference>
<comment type="caution">
    <text evidence="4">The sequence shown here is derived from an EMBL/GenBank/DDBJ whole genome shotgun (WGS) entry which is preliminary data.</text>
</comment>
<dbReference type="InterPro" id="IPR018593">
    <property type="entry name" value="tRNA-endonuc_su_Sen15"/>
</dbReference>
<feature type="domain" description="tRNA-splicing endonuclease subunit Sen15" evidence="3">
    <location>
        <begin position="8"/>
        <end position="126"/>
    </location>
</feature>
<evidence type="ECO:0000256" key="1">
    <source>
        <dbReference type="ARBA" id="ARBA00006091"/>
    </source>
</evidence>
<keyword evidence="4" id="KW-0378">Hydrolase</keyword>
<dbReference type="SUPFAM" id="SSF53032">
    <property type="entry name" value="tRNA-intron endonuclease catalytic domain-like"/>
    <property type="match status" value="1"/>
</dbReference>
<dbReference type="InterPro" id="IPR042777">
    <property type="entry name" value="Sen15_fungi"/>
</dbReference>
<proteinExistence type="inferred from homology"/>
<keyword evidence="4" id="KW-0255">Endonuclease</keyword>
<dbReference type="GO" id="GO:0000214">
    <property type="term" value="C:tRNA-intron endonuclease complex"/>
    <property type="evidence" value="ECO:0007669"/>
    <property type="project" value="EnsemblFungi"/>
</dbReference>
<dbReference type="PANTHER" id="PTHR28518">
    <property type="entry name" value="TRNA-SPLICING ENDONUCLEASE SUBUNIT SEN15"/>
    <property type="match status" value="1"/>
</dbReference>
<dbReference type="GO" id="GO:0000379">
    <property type="term" value="P:tRNA-type intron splice site recognition and cleavage"/>
    <property type="evidence" value="ECO:0007669"/>
    <property type="project" value="EnsemblFungi"/>
</dbReference>
<dbReference type="GO" id="GO:0000213">
    <property type="term" value="F:tRNA-intron lyase activity"/>
    <property type="evidence" value="ECO:0007669"/>
    <property type="project" value="EnsemblFungi"/>
</dbReference>
<evidence type="ECO:0000313" key="5">
    <source>
        <dbReference type="Proteomes" id="UP000054886"/>
    </source>
</evidence>